<organism evidence="1 2">
    <name type="scientific">Armillaria gallica</name>
    <name type="common">Bulbous honey fungus</name>
    <name type="synonym">Armillaria bulbosa</name>
    <dbReference type="NCBI Taxonomy" id="47427"/>
    <lineage>
        <taxon>Eukaryota</taxon>
        <taxon>Fungi</taxon>
        <taxon>Dikarya</taxon>
        <taxon>Basidiomycota</taxon>
        <taxon>Agaricomycotina</taxon>
        <taxon>Agaricomycetes</taxon>
        <taxon>Agaricomycetidae</taxon>
        <taxon>Agaricales</taxon>
        <taxon>Marasmiineae</taxon>
        <taxon>Physalacriaceae</taxon>
        <taxon>Armillaria</taxon>
    </lineage>
</organism>
<evidence type="ECO:0000313" key="2">
    <source>
        <dbReference type="Proteomes" id="UP000217790"/>
    </source>
</evidence>
<sequence>MTPIYWSYGACGSSGAICFPCTMASSASHSITCIRLPQYAPTSSKSLVGIFEFIRPIPGNSITNENVANGYPADVRRKKRCLALLKTMTNLRKRQMGRFKSYCCCMSCEM</sequence>
<dbReference type="Proteomes" id="UP000217790">
    <property type="component" value="Unassembled WGS sequence"/>
</dbReference>
<name>A0A2H3EGU5_ARMGA</name>
<dbReference type="EMBL" id="KZ293647">
    <property type="protein sequence ID" value="PBK99493.1"/>
    <property type="molecule type" value="Genomic_DNA"/>
</dbReference>
<protein>
    <submittedName>
        <fullName evidence="1">Uncharacterized protein</fullName>
    </submittedName>
</protein>
<gene>
    <name evidence="1" type="ORF">ARMGADRAFT_505616</name>
</gene>
<evidence type="ECO:0000313" key="1">
    <source>
        <dbReference type="EMBL" id="PBK99493.1"/>
    </source>
</evidence>
<proteinExistence type="predicted"/>
<accession>A0A2H3EGU5</accession>
<reference evidence="2" key="1">
    <citation type="journal article" date="2017" name="Nat. Ecol. Evol.">
        <title>Genome expansion and lineage-specific genetic innovations in the forest pathogenic fungi Armillaria.</title>
        <authorList>
            <person name="Sipos G."/>
            <person name="Prasanna A.N."/>
            <person name="Walter M.C."/>
            <person name="O'Connor E."/>
            <person name="Balint B."/>
            <person name="Krizsan K."/>
            <person name="Kiss B."/>
            <person name="Hess J."/>
            <person name="Varga T."/>
            <person name="Slot J."/>
            <person name="Riley R."/>
            <person name="Boka B."/>
            <person name="Rigling D."/>
            <person name="Barry K."/>
            <person name="Lee J."/>
            <person name="Mihaltcheva S."/>
            <person name="LaButti K."/>
            <person name="Lipzen A."/>
            <person name="Waldron R."/>
            <person name="Moloney N.M."/>
            <person name="Sperisen C."/>
            <person name="Kredics L."/>
            <person name="Vagvoelgyi C."/>
            <person name="Patrignani A."/>
            <person name="Fitzpatrick D."/>
            <person name="Nagy I."/>
            <person name="Doyle S."/>
            <person name="Anderson J.B."/>
            <person name="Grigoriev I.V."/>
            <person name="Gueldener U."/>
            <person name="Muensterkoetter M."/>
            <person name="Nagy L.G."/>
        </authorList>
    </citation>
    <scope>NUCLEOTIDE SEQUENCE [LARGE SCALE GENOMIC DNA]</scope>
    <source>
        <strain evidence="2">Ar21-2</strain>
    </source>
</reference>
<keyword evidence="2" id="KW-1185">Reference proteome</keyword>
<dbReference type="InParanoid" id="A0A2H3EGU5"/>
<dbReference type="AlphaFoldDB" id="A0A2H3EGU5"/>